<evidence type="ECO:0000256" key="4">
    <source>
        <dbReference type="ARBA" id="ARBA00022490"/>
    </source>
</evidence>
<dbReference type="InParanoid" id="A0A1Y1M923"/>
<reference evidence="7 8" key="2">
    <citation type="journal article" date="2018" name="Elife">
        <title>Firefly genomes illuminate parallel origins of bioluminescence in beetles.</title>
        <authorList>
            <person name="Fallon T.R."/>
            <person name="Lower S.E."/>
            <person name="Chang C.H."/>
            <person name="Bessho-Uehara M."/>
            <person name="Martin G.J."/>
            <person name="Bewick A.J."/>
            <person name="Behringer M."/>
            <person name="Debat H.J."/>
            <person name="Wong I."/>
            <person name="Day J.C."/>
            <person name="Suvorov A."/>
            <person name="Silva C.J."/>
            <person name="Stanger-Hall K.F."/>
            <person name="Hall D.W."/>
            <person name="Schmitz R.J."/>
            <person name="Nelson D.R."/>
            <person name="Lewis S.M."/>
            <person name="Shigenobu S."/>
            <person name="Bybee S.M."/>
            <person name="Larracuente A.M."/>
            <person name="Oba Y."/>
            <person name="Weng J.K."/>
        </authorList>
    </citation>
    <scope>NUCLEOTIDE SEQUENCE [LARGE SCALE GENOMIC DNA]</scope>
    <source>
        <strain evidence="7">1611_PpyrPB1</strain>
        <tissue evidence="7">Whole body</tissue>
    </source>
</reference>
<organism evidence="6">
    <name type="scientific">Photinus pyralis</name>
    <name type="common">Common eastern firefly</name>
    <name type="synonym">Lampyris pyralis</name>
    <dbReference type="NCBI Taxonomy" id="7054"/>
    <lineage>
        <taxon>Eukaryota</taxon>
        <taxon>Metazoa</taxon>
        <taxon>Ecdysozoa</taxon>
        <taxon>Arthropoda</taxon>
        <taxon>Hexapoda</taxon>
        <taxon>Insecta</taxon>
        <taxon>Pterygota</taxon>
        <taxon>Neoptera</taxon>
        <taxon>Endopterygota</taxon>
        <taxon>Coleoptera</taxon>
        <taxon>Polyphaga</taxon>
        <taxon>Elateriformia</taxon>
        <taxon>Elateroidea</taxon>
        <taxon>Lampyridae</taxon>
        <taxon>Lampyrinae</taxon>
        <taxon>Photinus</taxon>
    </lineage>
</organism>
<evidence type="ECO:0000313" key="7">
    <source>
        <dbReference type="EMBL" id="KAB0797610.1"/>
    </source>
</evidence>
<dbReference type="EMBL" id="VVIM01000006">
    <property type="protein sequence ID" value="KAB0797610.1"/>
    <property type="molecule type" value="Genomic_DNA"/>
</dbReference>
<evidence type="ECO:0000256" key="1">
    <source>
        <dbReference type="ARBA" id="ARBA00004123"/>
    </source>
</evidence>
<dbReference type="InterPro" id="IPR029428">
    <property type="entry name" value="MCRIP"/>
</dbReference>
<dbReference type="AlphaFoldDB" id="A0A1Y1M923"/>
<evidence type="ECO:0000256" key="3">
    <source>
        <dbReference type="ARBA" id="ARBA00010821"/>
    </source>
</evidence>
<dbReference type="FunCoup" id="A0A1Y1M923">
    <property type="interactions" value="1"/>
</dbReference>
<evidence type="ECO:0000313" key="6">
    <source>
        <dbReference type="EMBL" id="JAV79827.1"/>
    </source>
</evidence>
<accession>A0A1Y1M923</accession>
<keyword evidence="4" id="KW-0963">Cytoplasm</keyword>
<evidence type="ECO:0000256" key="2">
    <source>
        <dbReference type="ARBA" id="ARBA00004210"/>
    </source>
</evidence>
<dbReference type="OrthoDB" id="9983138at2759"/>
<dbReference type="Proteomes" id="UP000327044">
    <property type="component" value="Unassembled WGS sequence"/>
</dbReference>
<comment type="similarity">
    <text evidence="3">Belongs to the MCRIP family.</text>
</comment>
<dbReference type="GO" id="GO:0010494">
    <property type="term" value="C:cytoplasmic stress granule"/>
    <property type="evidence" value="ECO:0007669"/>
    <property type="project" value="UniProtKB-SubCell"/>
</dbReference>
<gene>
    <name evidence="7" type="ORF">PPYR_08603</name>
</gene>
<name>A0A1Y1M923_PHOPY</name>
<keyword evidence="5" id="KW-0539">Nucleus</keyword>
<proteinExistence type="inferred from homology"/>
<evidence type="ECO:0000256" key="5">
    <source>
        <dbReference type="ARBA" id="ARBA00023242"/>
    </source>
</evidence>
<sequence>MYNIKGPSKMVAKSARRGISQNVDNFKHCKSLDNNDNELINVSKPVFHNTCKRNILNKQEQSMRITPQHEEIINYIQDSWTLVRSDLDETCSKKTNNNCDGNCTVLFYEDDPCPHLQDFKPFDLENWWGKRLFHSITNSINGKVDKT</sequence>
<protein>
    <submittedName>
        <fullName evidence="6">Uncharacterized protein</fullName>
    </submittedName>
</protein>
<reference evidence="6" key="1">
    <citation type="journal article" date="2016" name="Sci. Rep.">
        <title>Molecular characterization of firefly nuptial gifts: a multi-omics approach sheds light on postcopulatory sexual selection.</title>
        <authorList>
            <person name="Al-Wathiqui N."/>
            <person name="Fallon T.R."/>
            <person name="South A."/>
            <person name="Weng J.K."/>
            <person name="Lewis S.M."/>
        </authorList>
    </citation>
    <scope>NUCLEOTIDE SEQUENCE</scope>
</reference>
<reference evidence="7" key="3">
    <citation type="submission" date="2019-08" db="EMBL/GenBank/DDBJ databases">
        <authorList>
            <consortium name="Photinus pyralis genome working group"/>
            <person name="Fallon T.R."/>
            <person name="Sander Lower S.E."/>
            <person name="Weng J.-K."/>
        </authorList>
    </citation>
    <scope>NUCLEOTIDE SEQUENCE</scope>
    <source>
        <strain evidence="7">1611_PpyrPB1</strain>
        <tissue evidence="7">Whole body</tissue>
    </source>
</reference>
<dbReference type="GO" id="GO:0005634">
    <property type="term" value="C:nucleus"/>
    <property type="evidence" value="ECO:0007669"/>
    <property type="project" value="UniProtKB-SubCell"/>
</dbReference>
<comment type="subcellular location">
    <subcellularLocation>
        <location evidence="2">Cytoplasm</location>
        <location evidence="2">Stress granule</location>
    </subcellularLocation>
    <subcellularLocation>
        <location evidence="1">Nucleus</location>
    </subcellularLocation>
</comment>
<dbReference type="Pfam" id="PF14799">
    <property type="entry name" value="FAM195"/>
    <property type="match status" value="1"/>
</dbReference>
<keyword evidence="8" id="KW-1185">Reference proteome</keyword>
<evidence type="ECO:0000313" key="8">
    <source>
        <dbReference type="Proteomes" id="UP000327044"/>
    </source>
</evidence>
<dbReference type="EMBL" id="GEZM01042484">
    <property type="protein sequence ID" value="JAV79827.1"/>
    <property type="molecule type" value="Transcribed_RNA"/>
</dbReference>